<name>A0ABR9SJW4_9BURK</name>
<evidence type="ECO:0000313" key="7">
    <source>
        <dbReference type="Proteomes" id="UP000715965"/>
    </source>
</evidence>
<protein>
    <submittedName>
        <fullName evidence="6">GFA family protein</fullName>
    </submittedName>
</protein>
<gene>
    <name evidence="6" type="ORF">IM725_18625</name>
</gene>
<dbReference type="Proteomes" id="UP000715965">
    <property type="component" value="Unassembled WGS sequence"/>
</dbReference>
<keyword evidence="3" id="KW-0862">Zinc</keyword>
<evidence type="ECO:0000256" key="3">
    <source>
        <dbReference type="ARBA" id="ARBA00022833"/>
    </source>
</evidence>
<dbReference type="EMBL" id="JADDOJ010000112">
    <property type="protein sequence ID" value="MBE7942588.1"/>
    <property type="molecule type" value="Genomic_DNA"/>
</dbReference>
<dbReference type="Gene3D" id="3.90.1590.10">
    <property type="entry name" value="glutathione-dependent formaldehyde- activating enzyme (gfa)"/>
    <property type="match status" value="1"/>
</dbReference>
<keyword evidence="2" id="KW-0479">Metal-binding</keyword>
<evidence type="ECO:0000256" key="2">
    <source>
        <dbReference type="ARBA" id="ARBA00022723"/>
    </source>
</evidence>
<accession>A0ABR9SJW4</accession>
<evidence type="ECO:0000259" key="5">
    <source>
        <dbReference type="PROSITE" id="PS51891"/>
    </source>
</evidence>
<proteinExistence type="inferred from homology"/>
<dbReference type="SUPFAM" id="SSF51316">
    <property type="entry name" value="Mss4-like"/>
    <property type="match status" value="1"/>
</dbReference>
<keyword evidence="4" id="KW-0456">Lyase</keyword>
<dbReference type="PANTHER" id="PTHR33337">
    <property type="entry name" value="GFA DOMAIN-CONTAINING PROTEIN"/>
    <property type="match status" value="1"/>
</dbReference>
<feature type="domain" description="CENP-V/GFA" evidence="5">
    <location>
        <begin position="2"/>
        <end position="118"/>
    </location>
</feature>
<evidence type="ECO:0000313" key="6">
    <source>
        <dbReference type="EMBL" id="MBE7942588.1"/>
    </source>
</evidence>
<organism evidence="6 7">
    <name type="scientific">Ramlibacter aquaticus</name>
    <dbReference type="NCBI Taxonomy" id="2780094"/>
    <lineage>
        <taxon>Bacteria</taxon>
        <taxon>Pseudomonadati</taxon>
        <taxon>Pseudomonadota</taxon>
        <taxon>Betaproteobacteria</taxon>
        <taxon>Burkholderiales</taxon>
        <taxon>Comamonadaceae</taxon>
        <taxon>Ramlibacter</taxon>
    </lineage>
</organism>
<dbReference type="PANTHER" id="PTHR33337:SF40">
    <property type="entry name" value="CENP-V_GFA DOMAIN-CONTAINING PROTEIN-RELATED"/>
    <property type="match status" value="1"/>
</dbReference>
<dbReference type="InterPro" id="IPR011057">
    <property type="entry name" value="Mss4-like_sf"/>
</dbReference>
<comment type="caution">
    <text evidence="6">The sequence shown here is derived from an EMBL/GenBank/DDBJ whole genome shotgun (WGS) entry which is preliminary data.</text>
</comment>
<comment type="similarity">
    <text evidence="1">Belongs to the Gfa family.</text>
</comment>
<evidence type="ECO:0000256" key="4">
    <source>
        <dbReference type="ARBA" id="ARBA00023239"/>
    </source>
</evidence>
<reference evidence="6 7" key="1">
    <citation type="submission" date="2020-10" db="EMBL/GenBank/DDBJ databases">
        <title>Draft genome of Ramlibacter aquaticus LMG 30558.</title>
        <authorList>
            <person name="Props R."/>
        </authorList>
    </citation>
    <scope>NUCLEOTIDE SEQUENCE [LARGE SCALE GENOMIC DNA]</scope>
    <source>
        <strain evidence="6 7">LMG 30558</strain>
    </source>
</reference>
<evidence type="ECO:0000256" key="1">
    <source>
        <dbReference type="ARBA" id="ARBA00005495"/>
    </source>
</evidence>
<dbReference type="PROSITE" id="PS51891">
    <property type="entry name" value="CENP_V_GFA"/>
    <property type="match status" value="1"/>
</dbReference>
<dbReference type="Pfam" id="PF04828">
    <property type="entry name" value="GFA"/>
    <property type="match status" value="1"/>
</dbReference>
<keyword evidence="7" id="KW-1185">Reference proteome</keyword>
<dbReference type="RefSeq" id="WP_193782136.1">
    <property type="nucleotide sequence ID" value="NZ_JADDOJ010000112.1"/>
</dbReference>
<sequence length="132" mass="14246">MLRGSCLCQGVAFEISGEVTGLLYCHCRMCRKAHGTAFRARGAVKAAELHWTRGEALVRYFESSPGTHRGFCSVCGSSLVSRFDDEPGVLGLALGALDDDPGARPACHVHVASKAPWHEITDRLPRHEDGLA</sequence>
<dbReference type="InterPro" id="IPR006913">
    <property type="entry name" value="CENP-V/GFA"/>
</dbReference>